<sequence>MLETCQEWRPYSVSIWPKNIAVSTQESTHAIATNVFMGAPTAIAGNLPSFNQLKRTIRNSRKALTQAPPNPSSLMELIKPYEYQTTISEDEFLLYDSDDGEERILLFSTHRI</sequence>
<organism evidence="1 2">
    <name type="scientific">Caligus rogercresseyi</name>
    <name type="common">Sea louse</name>
    <dbReference type="NCBI Taxonomy" id="217165"/>
    <lineage>
        <taxon>Eukaryota</taxon>
        <taxon>Metazoa</taxon>
        <taxon>Ecdysozoa</taxon>
        <taxon>Arthropoda</taxon>
        <taxon>Crustacea</taxon>
        <taxon>Multicrustacea</taxon>
        <taxon>Hexanauplia</taxon>
        <taxon>Copepoda</taxon>
        <taxon>Siphonostomatoida</taxon>
        <taxon>Caligidae</taxon>
        <taxon>Caligus</taxon>
    </lineage>
</organism>
<gene>
    <name evidence="1" type="ORF">FKW44_005646</name>
</gene>
<protein>
    <submittedName>
        <fullName evidence="1">Uncharacterized protein</fullName>
    </submittedName>
</protein>
<dbReference type="AlphaFoldDB" id="A0A7T8KC97"/>
<dbReference type="Proteomes" id="UP000595437">
    <property type="component" value="Chromosome 3"/>
</dbReference>
<evidence type="ECO:0000313" key="1">
    <source>
        <dbReference type="EMBL" id="QQP53236.1"/>
    </source>
</evidence>
<name>A0A7T8KC97_CALRO</name>
<keyword evidence="2" id="KW-1185">Reference proteome</keyword>
<accession>A0A7T8KC97</accession>
<dbReference type="OrthoDB" id="93990at2759"/>
<reference evidence="2" key="1">
    <citation type="submission" date="2021-01" db="EMBL/GenBank/DDBJ databases">
        <title>Caligus Genome Assembly.</title>
        <authorList>
            <person name="Gallardo-Escarate C."/>
        </authorList>
    </citation>
    <scope>NUCLEOTIDE SEQUENCE [LARGE SCALE GENOMIC DNA]</scope>
</reference>
<evidence type="ECO:0000313" key="2">
    <source>
        <dbReference type="Proteomes" id="UP000595437"/>
    </source>
</evidence>
<dbReference type="EMBL" id="CP045892">
    <property type="protein sequence ID" value="QQP53236.1"/>
    <property type="molecule type" value="Genomic_DNA"/>
</dbReference>
<proteinExistence type="predicted"/>